<sequence>MSQLVKLAAVLAAFCLTPLTQAAVVSHPQMSAHTNNGQGSPFGYERQLKKMMRPINDLLPQGGNDEAQRVREQ</sequence>
<evidence type="ECO:0000313" key="5">
    <source>
        <dbReference type="Proteomes" id="UP000480164"/>
    </source>
</evidence>
<dbReference type="KEGG" id="erwi:GN242_00630"/>
<dbReference type="EMBL" id="WLZX01000005">
    <property type="protein sequence ID" value="MTD28124.1"/>
    <property type="molecule type" value="Genomic_DNA"/>
</dbReference>
<feature type="chain" id="PRO_5044633402" evidence="1">
    <location>
        <begin position="23"/>
        <end position="73"/>
    </location>
</feature>
<keyword evidence="1" id="KW-0732">Signal</keyword>
<keyword evidence="5" id="KW-1185">Reference proteome</keyword>
<reference evidence="2 5" key="1">
    <citation type="submission" date="2019-11" db="EMBL/GenBank/DDBJ databases">
        <title>Erwinia sp. nov., isolated from feces of birds in Tibet plateau of China.</title>
        <authorList>
            <person name="Ge Y."/>
        </authorList>
    </citation>
    <scope>NUCLEOTIDE SEQUENCE [LARGE SCALE GENOMIC DNA]</scope>
    <source>
        <strain evidence="2 5">J316</strain>
    </source>
</reference>
<gene>
    <name evidence="2" type="ORF">GK011_14365</name>
    <name evidence="3" type="ORF">GN242_00630</name>
</gene>
<dbReference type="EMBL" id="CP046509">
    <property type="protein sequence ID" value="QGU85815.1"/>
    <property type="molecule type" value="Genomic_DNA"/>
</dbReference>
<accession>A0A6I6EDD0</accession>
<evidence type="ECO:0000313" key="4">
    <source>
        <dbReference type="Proteomes" id="UP000424752"/>
    </source>
</evidence>
<protein>
    <submittedName>
        <fullName evidence="3">Uncharacterized protein</fullName>
    </submittedName>
</protein>
<organism evidence="3 4">
    <name type="scientific">Erwinia sorbitola</name>
    <dbReference type="NCBI Taxonomy" id="2681984"/>
    <lineage>
        <taxon>Bacteria</taxon>
        <taxon>Pseudomonadati</taxon>
        <taxon>Pseudomonadota</taxon>
        <taxon>Gammaproteobacteria</taxon>
        <taxon>Enterobacterales</taxon>
        <taxon>Erwiniaceae</taxon>
        <taxon>Erwinia</taxon>
    </lineage>
</organism>
<reference evidence="3 4" key="2">
    <citation type="submission" date="2019-12" db="EMBL/GenBank/DDBJ databases">
        <title>Erwinia sp. nov., isolated from droppings of birds in the Qinghai-Tiebt plateau of China.</title>
        <authorList>
            <person name="Ge Y."/>
        </authorList>
    </citation>
    <scope>NUCLEOTIDE SEQUENCE [LARGE SCALE GENOMIC DNA]</scope>
    <source>
        <strain evidence="3 4">J780</strain>
    </source>
</reference>
<accession>A0A6L6GRX9</accession>
<evidence type="ECO:0000256" key="1">
    <source>
        <dbReference type="SAM" id="SignalP"/>
    </source>
</evidence>
<proteinExistence type="predicted"/>
<evidence type="ECO:0000313" key="2">
    <source>
        <dbReference type="EMBL" id="MTD28124.1"/>
    </source>
</evidence>
<feature type="signal peptide" evidence="1">
    <location>
        <begin position="1"/>
        <end position="22"/>
    </location>
</feature>
<dbReference type="AlphaFoldDB" id="A0A6I6EDD0"/>
<dbReference type="Proteomes" id="UP000480164">
    <property type="component" value="Unassembled WGS sequence"/>
</dbReference>
<dbReference type="Proteomes" id="UP000424752">
    <property type="component" value="Chromosome"/>
</dbReference>
<dbReference type="RefSeq" id="WP_154753377.1">
    <property type="nucleotide sequence ID" value="NZ_CP046509.1"/>
</dbReference>
<name>A0A6I6EDD0_9GAMM</name>
<evidence type="ECO:0000313" key="3">
    <source>
        <dbReference type="EMBL" id="QGU85815.1"/>
    </source>
</evidence>